<dbReference type="InterPro" id="IPR016163">
    <property type="entry name" value="Ald_DH_C"/>
</dbReference>
<gene>
    <name evidence="7" type="ORF">K432DRAFT_441910</name>
</gene>
<accession>A0A8E2EDP5</accession>
<dbReference type="FunFam" id="3.40.605.10:FF:000029">
    <property type="entry name" value="Aldehyde dehydrogenase, mitochondrial"/>
    <property type="match status" value="1"/>
</dbReference>
<sequence length="439" mass="47590">MNIMAGFKYPIPTKQFIHGEFEKCGQLMWKYAELIEKNGEQLGYMESILVDKPAMFGGFYEPKTAADLFRYFAGFCDKHTGECMPEDGGFLRIVRNEPLGICAAINAFNSPIITFAMKAAPALAAGNVMISKASEMNPFSSLILASLAIEAGIPPGVLDVLVGAVEAGAALSSHMKIRKISFTGSVTVGKKIQTAATNSNLKRVTLELEGKSPVVVFDDADLADAIEQGSRFLMINGQGCVLGTRIYVQEPIVDAYLVGLKKAVEGYASSLGSDPFSMSTMSSPLYHTRQKESVMRSLEQGKKEAEVITGGGSWGDRGCFVEPTIFFKPADNAEIVKKEIFGPVVVIDTFKTEEEVLRKANDTEYGLGASVYTKDWDQALRVATKLEAGTVTVNNSMPFHPSMPFGGYKSSGIGRENGKYVLSEYSQTKSVIVKYLPTA</sequence>
<proteinExistence type="inferred from homology"/>
<dbReference type="Pfam" id="PF00171">
    <property type="entry name" value="Aldedh"/>
    <property type="match status" value="1"/>
</dbReference>
<dbReference type="SUPFAM" id="SSF53720">
    <property type="entry name" value="ALDH-like"/>
    <property type="match status" value="1"/>
</dbReference>
<dbReference type="InterPro" id="IPR015590">
    <property type="entry name" value="Aldehyde_DH_dom"/>
</dbReference>
<evidence type="ECO:0000256" key="3">
    <source>
        <dbReference type="ARBA" id="ARBA00023027"/>
    </source>
</evidence>
<dbReference type="PANTHER" id="PTHR11699">
    <property type="entry name" value="ALDEHYDE DEHYDROGENASE-RELATED"/>
    <property type="match status" value="1"/>
</dbReference>
<dbReference type="OrthoDB" id="310895at2759"/>
<evidence type="ECO:0000313" key="7">
    <source>
        <dbReference type="EMBL" id="OCK82026.1"/>
    </source>
</evidence>
<evidence type="ECO:0000256" key="1">
    <source>
        <dbReference type="ARBA" id="ARBA00009986"/>
    </source>
</evidence>
<protein>
    <recommendedName>
        <fullName evidence="4">aldehyde dehydrogenase (NAD(+))</fullName>
        <ecNumber evidence="4">1.2.1.3</ecNumber>
    </recommendedName>
</protein>
<dbReference type="InterPro" id="IPR016161">
    <property type="entry name" value="Ald_DH/histidinol_DH"/>
</dbReference>
<dbReference type="Gene3D" id="3.40.309.10">
    <property type="entry name" value="Aldehyde Dehydrogenase, Chain A, domain 2"/>
    <property type="match status" value="1"/>
</dbReference>
<keyword evidence="8" id="KW-1185">Reference proteome</keyword>
<evidence type="ECO:0000256" key="2">
    <source>
        <dbReference type="ARBA" id="ARBA00023002"/>
    </source>
</evidence>
<dbReference type="InterPro" id="IPR016162">
    <property type="entry name" value="Ald_DH_N"/>
</dbReference>
<evidence type="ECO:0000313" key="8">
    <source>
        <dbReference type="Proteomes" id="UP000250266"/>
    </source>
</evidence>
<dbReference type="GO" id="GO:0046394">
    <property type="term" value="P:carboxylic acid biosynthetic process"/>
    <property type="evidence" value="ECO:0007669"/>
    <property type="project" value="UniProtKB-ARBA"/>
</dbReference>
<organism evidence="7 8">
    <name type="scientific">Lepidopterella palustris CBS 459.81</name>
    <dbReference type="NCBI Taxonomy" id="1314670"/>
    <lineage>
        <taxon>Eukaryota</taxon>
        <taxon>Fungi</taxon>
        <taxon>Dikarya</taxon>
        <taxon>Ascomycota</taxon>
        <taxon>Pezizomycotina</taxon>
        <taxon>Dothideomycetes</taxon>
        <taxon>Pleosporomycetidae</taxon>
        <taxon>Mytilinidiales</taxon>
        <taxon>Argynnaceae</taxon>
        <taxon>Lepidopterella</taxon>
    </lineage>
</organism>
<dbReference type="Gene3D" id="3.40.605.10">
    <property type="entry name" value="Aldehyde Dehydrogenase, Chain A, domain 1"/>
    <property type="match status" value="1"/>
</dbReference>
<keyword evidence="3" id="KW-0520">NAD</keyword>
<dbReference type="FunFam" id="3.40.605.10:FF:000026">
    <property type="entry name" value="Aldehyde dehydrogenase, putative"/>
    <property type="match status" value="1"/>
</dbReference>
<comment type="catalytic activity">
    <reaction evidence="5">
        <text>an aldehyde + NAD(+) + H2O = a carboxylate + NADH + 2 H(+)</text>
        <dbReference type="Rhea" id="RHEA:16185"/>
        <dbReference type="ChEBI" id="CHEBI:15377"/>
        <dbReference type="ChEBI" id="CHEBI:15378"/>
        <dbReference type="ChEBI" id="CHEBI:17478"/>
        <dbReference type="ChEBI" id="CHEBI:29067"/>
        <dbReference type="ChEBI" id="CHEBI:57540"/>
        <dbReference type="ChEBI" id="CHEBI:57945"/>
        <dbReference type="EC" id="1.2.1.3"/>
    </reaction>
</comment>
<keyword evidence="2" id="KW-0560">Oxidoreductase</keyword>
<dbReference type="GO" id="GO:0004029">
    <property type="term" value="F:aldehyde dehydrogenase (NAD+) activity"/>
    <property type="evidence" value="ECO:0007669"/>
    <property type="project" value="UniProtKB-EC"/>
</dbReference>
<dbReference type="Proteomes" id="UP000250266">
    <property type="component" value="Unassembled WGS sequence"/>
</dbReference>
<comment type="similarity">
    <text evidence="1">Belongs to the aldehyde dehydrogenase family.</text>
</comment>
<feature type="domain" description="Aldehyde dehydrogenase" evidence="6">
    <location>
        <begin position="22"/>
        <end position="431"/>
    </location>
</feature>
<dbReference type="AlphaFoldDB" id="A0A8E2EDP5"/>
<evidence type="ECO:0000256" key="4">
    <source>
        <dbReference type="ARBA" id="ARBA00024226"/>
    </source>
</evidence>
<name>A0A8E2EDP5_9PEZI</name>
<dbReference type="EC" id="1.2.1.3" evidence="4"/>
<dbReference type="EMBL" id="KV744901">
    <property type="protein sequence ID" value="OCK82026.1"/>
    <property type="molecule type" value="Genomic_DNA"/>
</dbReference>
<evidence type="ECO:0000256" key="5">
    <source>
        <dbReference type="ARBA" id="ARBA00049194"/>
    </source>
</evidence>
<evidence type="ECO:0000259" key="6">
    <source>
        <dbReference type="Pfam" id="PF00171"/>
    </source>
</evidence>
<reference evidence="7 8" key="1">
    <citation type="journal article" date="2016" name="Nat. Commun.">
        <title>Ectomycorrhizal ecology is imprinted in the genome of the dominant symbiotic fungus Cenococcum geophilum.</title>
        <authorList>
            <consortium name="DOE Joint Genome Institute"/>
            <person name="Peter M."/>
            <person name="Kohler A."/>
            <person name="Ohm R.A."/>
            <person name="Kuo A."/>
            <person name="Krutzmann J."/>
            <person name="Morin E."/>
            <person name="Arend M."/>
            <person name="Barry K.W."/>
            <person name="Binder M."/>
            <person name="Choi C."/>
            <person name="Clum A."/>
            <person name="Copeland A."/>
            <person name="Grisel N."/>
            <person name="Haridas S."/>
            <person name="Kipfer T."/>
            <person name="LaButti K."/>
            <person name="Lindquist E."/>
            <person name="Lipzen A."/>
            <person name="Maire R."/>
            <person name="Meier B."/>
            <person name="Mihaltcheva S."/>
            <person name="Molinier V."/>
            <person name="Murat C."/>
            <person name="Poggeler S."/>
            <person name="Quandt C.A."/>
            <person name="Sperisen C."/>
            <person name="Tritt A."/>
            <person name="Tisserant E."/>
            <person name="Crous P.W."/>
            <person name="Henrissat B."/>
            <person name="Nehls U."/>
            <person name="Egli S."/>
            <person name="Spatafora J.W."/>
            <person name="Grigoriev I.V."/>
            <person name="Martin F.M."/>
        </authorList>
    </citation>
    <scope>NUCLEOTIDE SEQUENCE [LARGE SCALE GENOMIC DNA]</scope>
    <source>
        <strain evidence="7 8">CBS 459.81</strain>
    </source>
</reference>